<evidence type="ECO:0000313" key="3">
    <source>
        <dbReference type="EMBL" id="AAT28056.1"/>
    </source>
</evidence>
<dbReference type="Proteomes" id="UP000009072">
    <property type="component" value="Chromosome"/>
</dbReference>
<dbReference type="AlphaFoldDB" id="Q6KH74"/>
<accession>Q6KH74</accession>
<evidence type="ECO:0000313" key="4">
    <source>
        <dbReference type="Proteomes" id="UP000009072"/>
    </source>
</evidence>
<proteinExistence type="predicted"/>
<dbReference type="EMBL" id="AE017308">
    <property type="protein sequence ID" value="AAT28056.1"/>
    <property type="molecule type" value="Genomic_DNA"/>
</dbReference>
<protein>
    <submittedName>
        <fullName evidence="3">Expressed putative lipoprotein</fullName>
    </submittedName>
</protein>
<feature type="domain" description="Lipoprotein-associated type-17" evidence="2">
    <location>
        <begin position="55"/>
        <end position="140"/>
    </location>
</feature>
<dbReference type="InterPro" id="IPR007326">
    <property type="entry name" value="Lipoprotein-assoc_dom"/>
</dbReference>
<feature type="chain" id="PRO_5004275536" evidence="1">
    <location>
        <begin position="25"/>
        <end position="142"/>
    </location>
</feature>
<evidence type="ECO:0000256" key="1">
    <source>
        <dbReference type="SAM" id="SignalP"/>
    </source>
</evidence>
<reference evidence="3 4" key="1">
    <citation type="journal article" date="2004" name="Genome Res.">
        <title>The complete genome and proteome of Mycoplasma mobile.</title>
        <authorList>
            <person name="Jaffe J.D."/>
            <person name="Stange-Thomann N."/>
            <person name="Smith C."/>
            <person name="DeCaprio D."/>
            <person name="Fisher S."/>
            <person name="Butler J."/>
            <person name="Calvo S."/>
            <person name="Elkins T."/>
            <person name="FitzGerald M.G."/>
            <person name="Hafez N."/>
            <person name="Kodira C.D."/>
            <person name="Major J."/>
            <person name="Wang S."/>
            <person name="Wilkinson J."/>
            <person name="Nicol R."/>
            <person name="Nusbaum C."/>
            <person name="Birren B."/>
            <person name="Berg H.C."/>
            <person name="Church G.M."/>
        </authorList>
    </citation>
    <scope>NUCLEOTIDE SEQUENCE [LARGE SCALE GENOMIC DNA]</scope>
    <source>
        <strain evidence="4">ATCC 43663 / 163K / NCTC 11711</strain>
    </source>
</reference>
<keyword evidence="4" id="KW-1185">Reference proteome</keyword>
<name>Q6KH74_MYCM1</name>
<keyword evidence="1" id="KW-0732">Signal</keyword>
<dbReference type="HOGENOM" id="CLU_1813683_0_0_14"/>
<dbReference type="KEGG" id="mmo:MMOB5700"/>
<feature type="signal peptide" evidence="1">
    <location>
        <begin position="1"/>
        <end position="24"/>
    </location>
</feature>
<dbReference type="Pfam" id="PF04200">
    <property type="entry name" value="Lipoprotein_17"/>
    <property type="match status" value="1"/>
</dbReference>
<gene>
    <name evidence="3" type="ordered locus">MMOB5700</name>
</gene>
<dbReference type="RefSeq" id="WP_011265090.1">
    <property type="nucleotide sequence ID" value="NC_006908.1"/>
</dbReference>
<organism evidence="3 4">
    <name type="scientific">Mycoplasma mobile (strain ATCC 43663 / 163K / NCTC 11711)</name>
    <name type="common">Mesomycoplasma mobile</name>
    <dbReference type="NCBI Taxonomy" id="267748"/>
    <lineage>
        <taxon>Bacteria</taxon>
        <taxon>Bacillati</taxon>
        <taxon>Mycoplasmatota</taxon>
        <taxon>Mycoplasmoidales</taxon>
        <taxon>Metamycoplasmataceae</taxon>
        <taxon>Mesomycoplasma</taxon>
    </lineage>
</organism>
<keyword evidence="3" id="KW-0449">Lipoprotein</keyword>
<sequence length="142" mass="15401">MKKKIFLSLGATTMVVIPMVAVVACGNTSTSTSISTTDPVTSVSPDVLWKRQIILDTIRSLILVSKIDISNTLPSEITNENLTDFFDTPPPIKGVTFNISIDGETIAHSQDKYGSFTLKVTGEYQGATLNALKFIKGFKKSK</sequence>
<dbReference type="PROSITE" id="PS51257">
    <property type="entry name" value="PROKAR_LIPOPROTEIN"/>
    <property type="match status" value="1"/>
</dbReference>
<evidence type="ECO:0000259" key="2">
    <source>
        <dbReference type="Pfam" id="PF04200"/>
    </source>
</evidence>